<sequence>MLIVSGLLLTSGSSFANNYDLPSSCEYGRVKPYDVSVSDLASAIKAGYNVYTNPSFTNYEGWASLIDNLSNLIDSFDYLRVEVPKHVIKGQNFRAKGNLFDTYANIRFHNSEKGYVGTDKSNLEANAYHDMRFDYTHGYGLVWVDRQNGICSAEGVWVQNAPKLTSLTPDYQRQGNRVIGEFVAQGTIDPYSVNGREGRQAEYLWEIKRTAVVRLRSNGTKWCDITDGDYASWEIAKSGTSNRFGFDYYACPFHVRVSIRDGKFTSPVMARVITDTINNGGGSGGGTGGGGGSCNGPICDIEP</sequence>
<dbReference type="eggNOG" id="ENOG5033U1E">
    <property type="taxonomic scope" value="Bacteria"/>
</dbReference>
<protein>
    <submittedName>
        <fullName evidence="2">Uncharacterized protein</fullName>
    </submittedName>
</protein>
<keyword evidence="3" id="KW-1185">Reference proteome</keyword>
<evidence type="ECO:0000313" key="3">
    <source>
        <dbReference type="Proteomes" id="UP000014115"/>
    </source>
</evidence>
<proteinExistence type="predicted"/>
<evidence type="ECO:0000313" key="2">
    <source>
        <dbReference type="EMBL" id="EKE83649.1"/>
    </source>
</evidence>
<dbReference type="Proteomes" id="UP000014115">
    <property type="component" value="Unassembled WGS sequence"/>
</dbReference>
<organism evidence="2 3">
    <name type="scientific">Idiomarina xiamenensis 10-D-4</name>
    <dbReference type="NCBI Taxonomy" id="740709"/>
    <lineage>
        <taxon>Bacteria</taxon>
        <taxon>Pseudomonadati</taxon>
        <taxon>Pseudomonadota</taxon>
        <taxon>Gammaproteobacteria</taxon>
        <taxon>Alteromonadales</taxon>
        <taxon>Idiomarinaceae</taxon>
        <taxon>Idiomarina</taxon>
    </lineage>
</organism>
<reference evidence="2 3" key="1">
    <citation type="journal article" date="2012" name="J. Bacteriol.">
        <title>Genome Sequence of Idiomarina xiamenensis Type Strain 10-D-4.</title>
        <authorList>
            <person name="Lai Q."/>
            <person name="Wang L."/>
            <person name="Wang W."/>
            <person name="Shao Z."/>
        </authorList>
    </citation>
    <scope>NUCLEOTIDE SEQUENCE [LARGE SCALE GENOMIC DNA]</scope>
    <source>
        <strain evidence="2 3">10-D-4</strain>
    </source>
</reference>
<dbReference type="AlphaFoldDB" id="K2KMI1"/>
<accession>K2KMI1</accession>
<feature type="chain" id="PRO_5003863037" evidence="1">
    <location>
        <begin position="17"/>
        <end position="303"/>
    </location>
</feature>
<dbReference type="EMBL" id="AMRG01000008">
    <property type="protein sequence ID" value="EKE83649.1"/>
    <property type="molecule type" value="Genomic_DNA"/>
</dbReference>
<gene>
    <name evidence="2" type="ORF">A10D4_07370</name>
</gene>
<comment type="caution">
    <text evidence="2">The sequence shown here is derived from an EMBL/GenBank/DDBJ whole genome shotgun (WGS) entry which is preliminary data.</text>
</comment>
<name>K2KMI1_9GAMM</name>
<dbReference type="PATRIC" id="fig|740709.3.peg.1499"/>
<keyword evidence="1" id="KW-0732">Signal</keyword>
<evidence type="ECO:0000256" key="1">
    <source>
        <dbReference type="SAM" id="SignalP"/>
    </source>
</evidence>
<feature type="signal peptide" evidence="1">
    <location>
        <begin position="1"/>
        <end position="16"/>
    </location>
</feature>
<dbReference type="STRING" id="740709.A10D4_07370"/>